<protein>
    <submittedName>
        <fullName evidence="9">Mannose-P-dolichol utilization defect 1 protein-like protein</fullName>
    </submittedName>
</protein>
<evidence type="ECO:0000256" key="2">
    <source>
        <dbReference type="ARBA" id="ARBA00022448"/>
    </source>
</evidence>
<dbReference type="EMBL" id="KK853309">
    <property type="protein sequence ID" value="KDR08668.1"/>
    <property type="molecule type" value="Genomic_DNA"/>
</dbReference>
<dbReference type="PIRSF" id="PIRSF023381">
    <property type="entry name" value="MannP-dilichol_defect-1p"/>
    <property type="match status" value="1"/>
</dbReference>
<dbReference type="eggNOG" id="KOG3211">
    <property type="taxonomic scope" value="Eukaryota"/>
</dbReference>
<comment type="subcellular location">
    <subcellularLocation>
        <location evidence="1">Membrane</location>
        <topology evidence="1">Multi-pass membrane protein</topology>
    </subcellularLocation>
</comment>
<evidence type="ECO:0000256" key="5">
    <source>
        <dbReference type="ARBA" id="ARBA00022989"/>
    </source>
</evidence>
<keyword evidence="5 8" id="KW-1133">Transmembrane helix</keyword>
<dbReference type="PANTHER" id="PTHR12226:SF2">
    <property type="entry name" value="MANNOSE-P-DOLICHOL UTILIZATION DEFECT 1 PROTEIN"/>
    <property type="match status" value="1"/>
</dbReference>
<dbReference type="FunCoup" id="A0A067QIY9">
    <property type="interactions" value="711"/>
</dbReference>
<dbReference type="AlphaFoldDB" id="A0A067QIY9"/>
<keyword evidence="4" id="KW-0677">Repeat</keyword>
<feature type="transmembrane region" description="Helical" evidence="8">
    <location>
        <begin position="51"/>
        <end position="67"/>
    </location>
</feature>
<evidence type="ECO:0000256" key="1">
    <source>
        <dbReference type="ARBA" id="ARBA00004141"/>
    </source>
</evidence>
<name>A0A067QIY9_ZOONE</name>
<evidence type="ECO:0000313" key="9">
    <source>
        <dbReference type="EMBL" id="KDR08668.1"/>
    </source>
</evidence>
<feature type="transmembrane region" description="Helical" evidence="8">
    <location>
        <begin position="155"/>
        <end position="179"/>
    </location>
</feature>
<keyword evidence="3 8" id="KW-0812">Transmembrane</keyword>
<dbReference type="PANTHER" id="PTHR12226">
    <property type="entry name" value="MANNOSE-P-DOLICHOL UTILIZATION DEFECT 1 LEC35 -RELATED"/>
    <property type="match status" value="1"/>
</dbReference>
<reference evidence="9 10" key="1">
    <citation type="journal article" date="2014" name="Nat. Commun.">
        <title>Molecular traces of alternative social organization in a termite genome.</title>
        <authorList>
            <person name="Terrapon N."/>
            <person name="Li C."/>
            <person name="Robertson H.M."/>
            <person name="Ji L."/>
            <person name="Meng X."/>
            <person name="Booth W."/>
            <person name="Chen Z."/>
            <person name="Childers C.P."/>
            <person name="Glastad K.M."/>
            <person name="Gokhale K."/>
            <person name="Gowin J."/>
            <person name="Gronenberg W."/>
            <person name="Hermansen R.A."/>
            <person name="Hu H."/>
            <person name="Hunt B.G."/>
            <person name="Huylmans A.K."/>
            <person name="Khalil S.M."/>
            <person name="Mitchell R.D."/>
            <person name="Munoz-Torres M.C."/>
            <person name="Mustard J.A."/>
            <person name="Pan H."/>
            <person name="Reese J.T."/>
            <person name="Scharf M.E."/>
            <person name="Sun F."/>
            <person name="Vogel H."/>
            <person name="Xiao J."/>
            <person name="Yang W."/>
            <person name="Yang Z."/>
            <person name="Yang Z."/>
            <person name="Zhou J."/>
            <person name="Zhu J."/>
            <person name="Brent C.S."/>
            <person name="Elsik C.G."/>
            <person name="Goodisman M.A."/>
            <person name="Liberles D.A."/>
            <person name="Roe R.M."/>
            <person name="Vargo E.L."/>
            <person name="Vilcinskas A."/>
            <person name="Wang J."/>
            <person name="Bornberg-Bauer E."/>
            <person name="Korb J."/>
            <person name="Zhang G."/>
            <person name="Liebig J."/>
        </authorList>
    </citation>
    <scope>NUCLEOTIDE SEQUENCE [LARGE SCALE GENOMIC DNA]</scope>
    <source>
        <tissue evidence="9">Whole organism</tissue>
    </source>
</reference>
<dbReference type="OMA" id="HLQNQAG"/>
<evidence type="ECO:0000256" key="7">
    <source>
        <dbReference type="ARBA" id="ARBA00038475"/>
    </source>
</evidence>
<dbReference type="InterPro" id="IPR006603">
    <property type="entry name" value="PQ-loop_rpt"/>
</dbReference>
<evidence type="ECO:0000256" key="6">
    <source>
        <dbReference type="ARBA" id="ARBA00023136"/>
    </source>
</evidence>
<dbReference type="GO" id="GO:0016020">
    <property type="term" value="C:membrane"/>
    <property type="evidence" value="ECO:0007669"/>
    <property type="project" value="UniProtKB-SubCell"/>
</dbReference>
<proteinExistence type="inferred from homology"/>
<dbReference type="InParanoid" id="A0A067QIY9"/>
<feature type="non-terminal residue" evidence="9">
    <location>
        <position position="1"/>
    </location>
</feature>
<dbReference type="SMART" id="SM00679">
    <property type="entry name" value="CTNS"/>
    <property type="match status" value="2"/>
</dbReference>
<dbReference type="Pfam" id="PF04193">
    <property type="entry name" value="PQ-loop"/>
    <property type="match status" value="2"/>
</dbReference>
<feature type="transmembrane region" description="Helical" evidence="8">
    <location>
        <begin position="20"/>
        <end position="39"/>
    </location>
</feature>
<dbReference type="InterPro" id="IPR016817">
    <property type="entry name" value="MannP-dilichol_defect-1"/>
</dbReference>
<keyword evidence="2" id="KW-0813">Transport</keyword>
<evidence type="ECO:0000256" key="8">
    <source>
        <dbReference type="SAM" id="Phobius"/>
    </source>
</evidence>
<accession>A0A067QIY9</accession>
<gene>
    <name evidence="9" type="ORF">L798_01476</name>
</gene>
<keyword evidence="6 8" id="KW-0472">Membrane</keyword>
<organism evidence="9 10">
    <name type="scientific">Zootermopsis nevadensis</name>
    <name type="common">Dampwood termite</name>
    <dbReference type="NCBI Taxonomy" id="136037"/>
    <lineage>
        <taxon>Eukaryota</taxon>
        <taxon>Metazoa</taxon>
        <taxon>Ecdysozoa</taxon>
        <taxon>Arthropoda</taxon>
        <taxon>Hexapoda</taxon>
        <taxon>Insecta</taxon>
        <taxon>Pterygota</taxon>
        <taxon>Neoptera</taxon>
        <taxon>Polyneoptera</taxon>
        <taxon>Dictyoptera</taxon>
        <taxon>Blattodea</taxon>
        <taxon>Blattoidea</taxon>
        <taxon>Termitoidae</taxon>
        <taxon>Termopsidae</taxon>
        <taxon>Zootermopsis</taxon>
    </lineage>
</organism>
<dbReference type="STRING" id="136037.A0A067QIY9"/>
<keyword evidence="10" id="KW-1185">Reference proteome</keyword>
<dbReference type="Proteomes" id="UP000027135">
    <property type="component" value="Unassembled WGS sequence"/>
</dbReference>
<evidence type="ECO:0000256" key="4">
    <source>
        <dbReference type="ARBA" id="ARBA00022737"/>
    </source>
</evidence>
<dbReference type="Gene3D" id="1.20.1280.290">
    <property type="match status" value="2"/>
</dbReference>
<feature type="transmembrane region" description="Helical" evidence="8">
    <location>
        <begin position="74"/>
        <end position="92"/>
    </location>
</feature>
<evidence type="ECO:0000256" key="3">
    <source>
        <dbReference type="ARBA" id="ARBA00022692"/>
    </source>
</evidence>
<sequence length="188" mass="20514">VKVPQITKILGNKTAEGINILSVVLDLFAITSNMAYNVIKGFPFSAWGEGFFLASQTAVIGALVLFFGRSLKEALLFTISYLAVCVILMGGYTSVSVLWSLQAVNVPVIVVSKLIQAFTNYKNQSTGQLSAVTCFMLFFGALTRIFTTIQETGDGILLFTFVCTSALNGLIAGQILWYWNSDKLKKKE</sequence>
<evidence type="ECO:0000313" key="10">
    <source>
        <dbReference type="Proteomes" id="UP000027135"/>
    </source>
</evidence>
<dbReference type="GO" id="GO:0009312">
    <property type="term" value="P:oligosaccharide biosynthetic process"/>
    <property type="evidence" value="ECO:0007669"/>
    <property type="project" value="TreeGrafter"/>
</dbReference>
<feature type="transmembrane region" description="Helical" evidence="8">
    <location>
        <begin position="129"/>
        <end position="149"/>
    </location>
</feature>
<comment type="similarity">
    <text evidence="7">Belongs to the MPDU1 (TC 2.A.43.3) family.</text>
</comment>